<keyword evidence="1" id="KW-0732">Signal</keyword>
<organism evidence="2 3">
    <name type="scientific">Chryseobacterium defluvii</name>
    <dbReference type="NCBI Taxonomy" id="160396"/>
    <lineage>
        <taxon>Bacteria</taxon>
        <taxon>Pseudomonadati</taxon>
        <taxon>Bacteroidota</taxon>
        <taxon>Flavobacteriia</taxon>
        <taxon>Flavobacteriales</taxon>
        <taxon>Weeksellaceae</taxon>
        <taxon>Chryseobacterium group</taxon>
        <taxon>Chryseobacterium</taxon>
    </lineage>
</organism>
<dbReference type="RefSeq" id="WP_184191078.1">
    <property type="nucleotide sequence ID" value="NZ_JACHLE010000005.1"/>
</dbReference>
<keyword evidence="3" id="KW-1185">Reference proteome</keyword>
<protein>
    <submittedName>
        <fullName evidence="2">Uncharacterized protein</fullName>
    </submittedName>
</protein>
<evidence type="ECO:0000313" key="2">
    <source>
        <dbReference type="EMBL" id="MBB4807813.1"/>
    </source>
</evidence>
<sequence>MKKIIQFLLCVFAFSFISAQENYEVSTLRIGPYKMFMEKAAAEKLAGMKLIPNDGESKSTIKYHGETILIDIYERYINESKPNELSVYGLSTKSKKFRTKGGIGVGSTRDEVINAFKNYSSFSSYPGWNDKGEKVKNESRFVLNDDDAGTVLSFKIVDNIVTEVSVYMNEGC</sequence>
<proteinExistence type="predicted"/>
<dbReference type="AlphaFoldDB" id="A0A840KJX7"/>
<reference evidence="2 3" key="1">
    <citation type="submission" date="2020-08" db="EMBL/GenBank/DDBJ databases">
        <title>Functional genomics of gut bacteria from endangered species of beetles.</title>
        <authorList>
            <person name="Carlos-Shanley C."/>
        </authorList>
    </citation>
    <scope>NUCLEOTIDE SEQUENCE [LARGE SCALE GENOMIC DNA]</scope>
    <source>
        <strain evidence="2 3">S00151</strain>
    </source>
</reference>
<feature type="chain" id="PRO_5032396567" evidence="1">
    <location>
        <begin position="20"/>
        <end position="172"/>
    </location>
</feature>
<evidence type="ECO:0000256" key="1">
    <source>
        <dbReference type="SAM" id="SignalP"/>
    </source>
</evidence>
<feature type="signal peptide" evidence="1">
    <location>
        <begin position="1"/>
        <end position="19"/>
    </location>
</feature>
<comment type="caution">
    <text evidence="2">The sequence shown here is derived from an EMBL/GenBank/DDBJ whole genome shotgun (WGS) entry which is preliminary data.</text>
</comment>
<dbReference type="EMBL" id="JACHLE010000005">
    <property type="protein sequence ID" value="MBB4807813.1"/>
    <property type="molecule type" value="Genomic_DNA"/>
</dbReference>
<dbReference type="Proteomes" id="UP000592180">
    <property type="component" value="Unassembled WGS sequence"/>
</dbReference>
<gene>
    <name evidence="2" type="ORF">HNP38_003129</name>
</gene>
<name>A0A840KJX7_9FLAO</name>
<accession>A0A840KJX7</accession>
<evidence type="ECO:0000313" key="3">
    <source>
        <dbReference type="Proteomes" id="UP000592180"/>
    </source>
</evidence>